<name>A0A0F0CPW5_9BACT</name>
<organism evidence="1 2">
    <name type="scientific">Candidatus Omnitrophus magneticus</name>
    <dbReference type="NCBI Taxonomy" id="1609969"/>
    <lineage>
        <taxon>Bacteria</taxon>
        <taxon>Pseudomonadati</taxon>
        <taxon>Candidatus Omnitrophota</taxon>
        <taxon>Candidatus Omnitrophus</taxon>
    </lineage>
</organism>
<dbReference type="EMBL" id="JYNY01000173">
    <property type="protein sequence ID" value="KJJ85368.1"/>
    <property type="molecule type" value="Genomic_DNA"/>
</dbReference>
<dbReference type="AlphaFoldDB" id="A0A0F0CPW5"/>
<keyword evidence="2" id="KW-1185">Reference proteome</keyword>
<evidence type="ECO:0000313" key="2">
    <source>
        <dbReference type="Proteomes" id="UP000033428"/>
    </source>
</evidence>
<evidence type="ECO:0000313" key="1">
    <source>
        <dbReference type="EMBL" id="KJJ85368.1"/>
    </source>
</evidence>
<accession>A0A0F0CPW5</accession>
<sequence length="46" mass="5359">MALAQNGFFSFVEDTGLTKKAIFQDYCFRAKIKKIKFFYFARGPTL</sequence>
<proteinExistence type="predicted"/>
<dbReference type="Proteomes" id="UP000033428">
    <property type="component" value="Unassembled WGS sequence"/>
</dbReference>
<protein>
    <submittedName>
        <fullName evidence="1">Uncharacterized protein</fullName>
    </submittedName>
</protein>
<reference evidence="1 2" key="1">
    <citation type="submission" date="2015-02" db="EMBL/GenBank/DDBJ databases">
        <title>Single-cell genomics of uncultivated deep-branching MTB reveals a conserved set of magnetosome genes.</title>
        <authorList>
            <person name="Kolinko S."/>
            <person name="Richter M."/>
            <person name="Glockner F.O."/>
            <person name="Brachmann A."/>
            <person name="Schuler D."/>
        </authorList>
    </citation>
    <scope>NUCLEOTIDE SEQUENCE [LARGE SCALE GENOMIC DNA]</scope>
    <source>
        <strain evidence="1">SKK-01</strain>
    </source>
</reference>
<comment type="caution">
    <text evidence="1">The sequence shown here is derived from an EMBL/GenBank/DDBJ whole genome shotgun (WGS) entry which is preliminary data.</text>
</comment>
<gene>
    <name evidence="1" type="ORF">OMAG_000767</name>
</gene>